<keyword evidence="12" id="KW-1185">Reference proteome</keyword>
<keyword evidence="3" id="KW-0963">Cytoplasm</keyword>
<evidence type="ECO:0000256" key="7">
    <source>
        <dbReference type="ARBA" id="ARBA00022857"/>
    </source>
</evidence>
<dbReference type="PROSITE" id="PS51384">
    <property type="entry name" value="FAD_FR"/>
    <property type="match status" value="1"/>
</dbReference>
<proteinExistence type="inferred from homology"/>
<dbReference type="EMBL" id="PEDP01001429">
    <property type="protein sequence ID" value="POS83671.1"/>
    <property type="molecule type" value="Genomic_DNA"/>
</dbReference>
<dbReference type="InterPro" id="IPR039261">
    <property type="entry name" value="FNR_nucleotide-bd"/>
</dbReference>
<dbReference type="PROSITE" id="PS50902">
    <property type="entry name" value="FLAVODOXIN_LIKE"/>
    <property type="match status" value="1"/>
</dbReference>
<evidence type="ECO:0000256" key="1">
    <source>
        <dbReference type="ARBA" id="ARBA00001917"/>
    </source>
</evidence>
<dbReference type="Gene3D" id="1.20.990.10">
    <property type="entry name" value="NADPH-cytochrome p450 Reductase, Chain A, domain 3"/>
    <property type="match status" value="1"/>
</dbReference>
<dbReference type="Gene3D" id="3.40.50.360">
    <property type="match status" value="1"/>
</dbReference>
<dbReference type="InterPro" id="IPR001094">
    <property type="entry name" value="Flavdoxin-like"/>
</dbReference>
<evidence type="ECO:0000259" key="10">
    <source>
        <dbReference type="PROSITE" id="PS51384"/>
    </source>
</evidence>
<dbReference type="InterPro" id="IPR028879">
    <property type="entry name" value="NDOR1"/>
</dbReference>
<dbReference type="InterPro" id="IPR003097">
    <property type="entry name" value="CysJ-like_FAD-binding"/>
</dbReference>
<dbReference type="InterPro" id="IPR001709">
    <property type="entry name" value="Flavoprot_Pyr_Nucl_cyt_Rdtase"/>
</dbReference>
<dbReference type="PRINTS" id="PR00369">
    <property type="entry name" value="FLAVODOXIN"/>
</dbReference>
<feature type="domain" description="Flavodoxin-like" evidence="9">
    <location>
        <begin position="15"/>
        <end position="159"/>
    </location>
</feature>
<reference evidence="11 12" key="1">
    <citation type="submission" date="2017-10" db="EMBL/GenBank/DDBJ databases">
        <title>Development of genomic resources for the powdery mildew, Erysiphe pulchra.</title>
        <authorList>
            <person name="Wadl P.A."/>
            <person name="Mack B.M."/>
            <person name="Moore G."/>
            <person name="Beltz S.B."/>
        </authorList>
    </citation>
    <scope>NUCLEOTIDE SEQUENCE [LARGE SCALE GENOMIC DNA]</scope>
    <source>
        <strain evidence="11">Cflorida</strain>
    </source>
</reference>
<evidence type="ECO:0000313" key="11">
    <source>
        <dbReference type="EMBL" id="POS83671.1"/>
    </source>
</evidence>
<evidence type="ECO:0000256" key="5">
    <source>
        <dbReference type="ARBA" id="ARBA00022643"/>
    </source>
</evidence>
<keyword evidence="8" id="KW-0560">Oxidoreductase</keyword>
<comment type="cofactor">
    <cofactor evidence="2">
        <name>FAD</name>
        <dbReference type="ChEBI" id="CHEBI:57692"/>
    </cofactor>
</comment>
<dbReference type="GO" id="GO:0005829">
    <property type="term" value="C:cytosol"/>
    <property type="evidence" value="ECO:0007669"/>
    <property type="project" value="TreeGrafter"/>
</dbReference>
<dbReference type="AlphaFoldDB" id="A0A2S4PNQ5"/>
<comment type="cofactor">
    <cofactor evidence="1">
        <name>FMN</name>
        <dbReference type="ChEBI" id="CHEBI:58210"/>
    </cofactor>
</comment>
<dbReference type="GO" id="GO:0050660">
    <property type="term" value="F:flavin adenine dinucleotide binding"/>
    <property type="evidence" value="ECO:0007669"/>
    <property type="project" value="TreeGrafter"/>
</dbReference>
<evidence type="ECO:0000259" key="9">
    <source>
        <dbReference type="PROSITE" id="PS50902"/>
    </source>
</evidence>
<dbReference type="Pfam" id="PF00667">
    <property type="entry name" value="FAD_binding_1"/>
    <property type="match status" value="1"/>
</dbReference>
<dbReference type="HAMAP" id="MF_03178">
    <property type="entry name" value="NDOR1"/>
    <property type="match status" value="1"/>
</dbReference>
<keyword evidence="5" id="KW-0288">FMN</keyword>
<keyword evidence="6" id="KW-0274">FAD</keyword>
<dbReference type="Pfam" id="PF00175">
    <property type="entry name" value="NAD_binding_1"/>
    <property type="match status" value="1"/>
</dbReference>
<feature type="non-terminal residue" evidence="11">
    <location>
        <position position="697"/>
    </location>
</feature>
<evidence type="ECO:0000256" key="3">
    <source>
        <dbReference type="ARBA" id="ARBA00022490"/>
    </source>
</evidence>
<dbReference type="SUPFAM" id="SSF63380">
    <property type="entry name" value="Riboflavin synthase domain-like"/>
    <property type="match status" value="1"/>
</dbReference>
<dbReference type="InterPro" id="IPR017938">
    <property type="entry name" value="Riboflavin_synthase-like_b-brl"/>
</dbReference>
<evidence type="ECO:0000256" key="6">
    <source>
        <dbReference type="ARBA" id="ARBA00022827"/>
    </source>
</evidence>
<dbReference type="PRINTS" id="PR00371">
    <property type="entry name" value="FPNCR"/>
</dbReference>
<dbReference type="InterPro" id="IPR017927">
    <property type="entry name" value="FAD-bd_FR_type"/>
</dbReference>
<dbReference type="SUPFAM" id="SSF52218">
    <property type="entry name" value="Flavoproteins"/>
    <property type="match status" value="1"/>
</dbReference>
<dbReference type="InterPro" id="IPR023173">
    <property type="entry name" value="NADPH_Cyt_P450_Rdtase_alpha"/>
</dbReference>
<dbReference type="PANTHER" id="PTHR19384:SF10">
    <property type="entry name" value="NADPH-DEPENDENT DIFLAVIN OXIDOREDUCTASE 1"/>
    <property type="match status" value="1"/>
</dbReference>
<feature type="domain" description="FAD-binding FR-type" evidence="10">
    <location>
        <begin position="273"/>
        <end position="526"/>
    </location>
</feature>
<evidence type="ECO:0000256" key="8">
    <source>
        <dbReference type="ARBA" id="ARBA00023002"/>
    </source>
</evidence>
<evidence type="ECO:0000256" key="4">
    <source>
        <dbReference type="ARBA" id="ARBA00022630"/>
    </source>
</evidence>
<evidence type="ECO:0000256" key="2">
    <source>
        <dbReference type="ARBA" id="ARBA00001974"/>
    </source>
</evidence>
<evidence type="ECO:0008006" key="13">
    <source>
        <dbReference type="Google" id="ProtNLM"/>
    </source>
</evidence>
<dbReference type="FunFam" id="3.40.50.360:FF:000034">
    <property type="entry name" value="NADPH-dependent diflavin oxidoreductase 1"/>
    <property type="match status" value="1"/>
</dbReference>
<evidence type="ECO:0000313" key="12">
    <source>
        <dbReference type="Proteomes" id="UP000237438"/>
    </source>
</evidence>
<protein>
    <recommendedName>
        <fullName evidence="13">NADPH-dependent FMN and FAD-containing oxidoreductase</fullName>
    </recommendedName>
</protein>
<dbReference type="FunFam" id="1.20.990.10:FF:000013">
    <property type="entry name" value="NADPH-dependent diflavin oxidoreductase 1"/>
    <property type="match status" value="1"/>
</dbReference>
<keyword evidence="4" id="KW-0285">Flavoprotein</keyword>
<gene>
    <name evidence="11" type="ORF">EPUL_005416</name>
</gene>
<dbReference type="Proteomes" id="UP000237438">
    <property type="component" value="Unassembled WGS sequence"/>
</dbReference>
<dbReference type="GO" id="GO:0010181">
    <property type="term" value="F:FMN binding"/>
    <property type="evidence" value="ECO:0007669"/>
    <property type="project" value="InterPro"/>
</dbReference>
<dbReference type="PANTHER" id="PTHR19384">
    <property type="entry name" value="NITRIC OXIDE SYNTHASE-RELATED"/>
    <property type="match status" value="1"/>
</dbReference>
<dbReference type="Pfam" id="PF00258">
    <property type="entry name" value="Flavodoxin_1"/>
    <property type="match status" value="1"/>
</dbReference>
<dbReference type="SUPFAM" id="SSF52343">
    <property type="entry name" value="Ferredoxin reductase-like, C-terminal NADP-linked domain"/>
    <property type="match status" value="1"/>
</dbReference>
<dbReference type="Gene3D" id="2.40.30.10">
    <property type="entry name" value="Translation factors"/>
    <property type="match status" value="1"/>
</dbReference>
<comment type="caution">
    <text evidence="11">The sequence shown here is derived from an EMBL/GenBank/DDBJ whole genome shotgun (WGS) entry which is preliminary data.</text>
</comment>
<sequence length="697" mass="79357">MGNSRIVEQPCNRNALVLYGSETGNSEDVAYQLGNMLERIHFTTRVSEMNFIHTNDLVKFSIVILTVSTTGQGEFPKNAQNFWKSLLKKSLSKDYLNHVLFTTFGLGDSSYAQFNYSARKLHKRLLQLGAIEIFPAGEADDRHPEGIDGTYLSWSHQLREHLLKTLPLPNGLSPIPLDVLLSPKHHLEIDHEILQINSLVQKFHSHGVKIIPENTSNIGTDLESSDIQSKGIIQVGKSSNPILESQDHVSYEDLNEAHMGVDVPLGNEHIHLPNGYRASLKSNIRMTPDSHFQDVRELVFTIKDGISYGPGDSIIIYPKNNPDDVERLIDMMKWQSVADMPLKFQPNHSSYHGDEWLISAVPHLYPILNSTLRQLLINNMDINSIPNRRFFEVIAHYTEDSTHRERLLEFANPLFTDEFYDYTTRPRRSILEVLEDFSSVRLPWQYITSIFPVIRGRAYSIASGGALKEDDTKSSKSTTITILIAVVKYKTILRRIRQGLCTRYLASLKVGTTIEIEIHKSKSFYKLARMDPQLPLILIGPGTGIAPCRSLILERKDLQFNLNGSKKGSDVGNHYLFFGGRNRRADFFYEEDWKRESMKTIVFTAFSRDQREKIYVQDIIAQQNELIGNLILQHGAIIYVCGSSGNMPKAVKEAFISALINCNHNHFVLNKATITREIALQKLDEMVRTGRYVQETW</sequence>
<dbReference type="STRING" id="225359.A0A2S4PNQ5"/>
<dbReference type="Gene3D" id="3.40.50.80">
    <property type="entry name" value="Nucleotide-binding domain of ferredoxin-NADP reductase (FNR) module"/>
    <property type="match status" value="1"/>
</dbReference>
<dbReference type="InterPro" id="IPR001433">
    <property type="entry name" value="OxRdtase_FAD/NAD-bd"/>
</dbReference>
<accession>A0A2S4PNQ5</accession>
<dbReference type="OrthoDB" id="1856718at2759"/>
<dbReference type="GO" id="GO:0160246">
    <property type="term" value="F:NADPH-iron-sulfur [2Fe-2S] protein oxidoreductase activity"/>
    <property type="evidence" value="ECO:0007669"/>
    <property type="project" value="InterPro"/>
</dbReference>
<dbReference type="InterPro" id="IPR029039">
    <property type="entry name" value="Flavoprotein-like_sf"/>
</dbReference>
<name>A0A2S4PNQ5_9PEZI</name>
<keyword evidence="7" id="KW-0521">NADP</keyword>
<organism evidence="11 12">
    <name type="scientific">Erysiphe pulchra</name>
    <dbReference type="NCBI Taxonomy" id="225359"/>
    <lineage>
        <taxon>Eukaryota</taxon>
        <taxon>Fungi</taxon>
        <taxon>Dikarya</taxon>
        <taxon>Ascomycota</taxon>
        <taxon>Pezizomycotina</taxon>
        <taxon>Leotiomycetes</taxon>
        <taxon>Erysiphales</taxon>
        <taxon>Erysiphaceae</taxon>
        <taxon>Erysiphe</taxon>
    </lineage>
</organism>
<dbReference type="InterPro" id="IPR008254">
    <property type="entry name" value="Flavodoxin/NO_synth"/>
</dbReference>